<dbReference type="Proteomes" id="UP000294662">
    <property type="component" value="Unassembled WGS sequence"/>
</dbReference>
<keyword evidence="3" id="KW-1185">Reference proteome</keyword>
<dbReference type="PROSITE" id="PS51977">
    <property type="entry name" value="WGR"/>
    <property type="match status" value="1"/>
</dbReference>
<comment type="caution">
    <text evidence="2">The sequence shown here is derived from an EMBL/GenBank/DDBJ whole genome shotgun (WGS) entry which is preliminary data.</text>
</comment>
<dbReference type="Gene3D" id="2.20.140.10">
    <property type="entry name" value="WGR domain"/>
    <property type="match status" value="1"/>
</dbReference>
<dbReference type="InterPro" id="IPR036930">
    <property type="entry name" value="WGR_dom_sf"/>
</dbReference>
<reference evidence="2 3" key="1">
    <citation type="submission" date="2019-03" db="EMBL/GenBank/DDBJ databases">
        <authorList>
            <person name="Zhang S."/>
        </authorList>
    </citation>
    <scope>NUCLEOTIDE SEQUENCE [LARGE SCALE GENOMIC DNA]</scope>
    <source>
        <strain evidence="2 3">S4J41</strain>
    </source>
</reference>
<dbReference type="EMBL" id="SMFP01000018">
    <property type="protein sequence ID" value="TDE34685.1"/>
    <property type="molecule type" value="Genomic_DNA"/>
</dbReference>
<dbReference type="OrthoDB" id="5801306at2"/>
<name>A0A4R5EJD2_9RHOB</name>
<protein>
    <submittedName>
        <fullName evidence="2">WGR domain-containing protein</fullName>
    </submittedName>
</protein>
<proteinExistence type="predicted"/>
<evidence type="ECO:0000313" key="3">
    <source>
        <dbReference type="Proteomes" id="UP000294662"/>
    </source>
</evidence>
<dbReference type="InterPro" id="IPR008893">
    <property type="entry name" value="WGR_domain"/>
</dbReference>
<organism evidence="2 3">
    <name type="scientific">Antarcticimicrobium sediminis</name>
    <dbReference type="NCBI Taxonomy" id="2546227"/>
    <lineage>
        <taxon>Bacteria</taxon>
        <taxon>Pseudomonadati</taxon>
        <taxon>Pseudomonadota</taxon>
        <taxon>Alphaproteobacteria</taxon>
        <taxon>Rhodobacterales</taxon>
        <taxon>Paracoccaceae</taxon>
        <taxon>Antarcticimicrobium</taxon>
    </lineage>
</organism>
<dbReference type="CDD" id="cd07996">
    <property type="entry name" value="WGR_MMR_like"/>
    <property type="match status" value="1"/>
</dbReference>
<evidence type="ECO:0000259" key="1">
    <source>
        <dbReference type="PROSITE" id="PS51977"/>
    </source>
</evidence>
<feature type="domain" description="WGR" evidence="1">
    <location>
        <begin position="1"/>
        <end position="87"/>
    </location>
</feature>
<dbReference type="SMART" id="SM00773">
    <property type="entry name" value="WGR"/>
    <property type="match status" value="1"/>
</dbReference>
<dbReference type="Pfam" id="PF05406">
    <property type="entry name" value="WGR"/>
    <property type="match status" value="1"/>
</dbReference>
<accession>A0A4R5EJD2</accession>
<dbReference type="SUPFAM" id="SSF142921">
    <property type="entry name" value="WGR domain-like"/>
    <property type="match status" value="1"/>
</dbReference>
<evidence type="ECO:0000313" key="2">
    <source>
        <dbReference type="EMBL" id="TDE34685.1"/>
    </source>
</evidence>
<gene>
    <name evidence="2" type="ORF">E1B25_19240</name>
</gene>
<dbReference type="InterPro" id="IPR049809">
    <property type="entry name" value="YehF/YfeS-like_WGR"/>
</dbReference>
<dbReference type="AlphaFoldDB" id="A0A4R5EJD2"/>
<sequence>MWGHFERHVPADNMARFYHLEIQPTLFGDWSLRRSWGRIGTRGRDRYEVFATAAEALAAARRLEVLKCRRGYVRLPEQLDLPLGQGA</sequence>